<gene>
    <name evidence="8 10" type="primary">tmk</name>
    <name evidence="10" type="ORF">COW98_03710</name>
</gene>
<dbReference type="GO" id="GO:0005737">
    <property type="term" value="C:cytoplasm"/>
    <property type="evidence" value="ECO:0007669"/>
    <property type="project" value="TreeGrafter"/>
</dbReference>
<evidence type="ECO:0000256" key="1">
    <source>
        <dbReference type="ARBA" id="ARBA00009776"/>
    </source>
</evidence>
<evidence type="ECO:0000256" key="8">
    <source>
        <dbReference type="HAMAP-Rule" id="MF_00165"/>
    </source>
</evidence>
<keyword evidence="3 8" id="KW-0545">Nucleotide biosynthesis</keyword>
<comment type="similarity">
    <text evidence="1 8">Belongs to the thymidylate kinase family.</text>
</comment>
<keyword evidence="6 8" id="KW-0067">ATP-binding</keyword>
<dbReference type="Pfam" id="PF02223">
    <property type="entry name" value="Thymidylate_kin"/>
    <property type="match status" value="1"/>
</dbReference>
<evidence type="ECO:0000256" key="2">
    <source>
        <dbReference type="ARBA" id="ARBA00022679"/>
    </source>
</evidence>
<dbReference type="PANTHER" id="PTHR10344:SF4">
    <property type="entry name" value="UMP-CMP KINASE 2, MITOCHONDRIAL"/>
    <property type="match status" value="1"/>
</dbReference>
<protein>
    <recommendedName>
        <fullName evidence="8">Thymidylate kinase</fullName>
        <ecNumber evidence="8">2.7.4.9</ecNumber>
    </recommendedName>
    <alternativeName>
        <fullName evidence="8">dTMP kinase</fullName>
    </alternativeName>
</protein>
<dbReference type="EMBL" id="PCTB01000072">
    <property type="protein sequence ID" value="PIP62515.1"/>
    <property type="molecule type" value="Genomic_DNA"/>
</dbReference>
<dbReference type="HAMAP" id="MF_00165">
    <property type="entry name" value="Thymidylate_kinase"/>
    <property type="match status" value="1"/>
</dbReference>
<evidence type="ECO:0000256" key="4">
    <source>
        <dbReference type="ARBA" id="ARBA00022741"/>
    </source>
</evidence>
<accession>A0A2H0BXT1</accession>
<dbReference type="Gene3D" id="3.40.50.300">
    <property type="entry name" value="P-loop containing nucleotide triphosphate hydrolases"/>
    <property type="match status" value="1"/>
</dbReference>
<feature type="domain" description="Thymidylate kinase-like" evidence="9">
    <location>
        <begin position="5"/>
        <end position="191"/>
    </location>
</feature>
<evidence type="ECO:0000256" key="3">
    <source>
        <dbReference type="ARBA" id="ARBA00022727"/>
    </source>
</evidence>
<evidence type="ECO:0000256" key="5">
    <source>
        <dbReference type="ARBA" id="ARBA00022777"/>
    </source>
</evidence>
<evidence type="ECO:0000313" key="11">
    <source>
        <dbReference type="Proteomes" id="UP000231021"/>
    </source>
</evidence>
<dbReference type="CDD" id="cd01672">
    <property type="entry name" value="TMPK"/>
    <property type="match status" value="1"/>
</dbReference>
<reference evidence="10 11" key="1">
    <citation type="submission" date="2017-09" db="EMBL/GenBank/DDBJ databases">
        <title>Depth-based differentiation of microbial function through sediment-hosted aquifers and enrichment of novel symbionts in the deep terrestrial subsurface.</title>
        <authorList>
            <person name="Probst A.J."/>
            <person name="Ladd B."/>
            <person name="Jarett J.K."/>
            <person name="Geller-Mcgrath D.E."/>
            <person name="Sieber C.M."/>
            <person name="Emerson J.B."/>
            <person name="Anantharaman K."/>
            <person name="Thomas B.C."/>
            <person name="Malmstrom R."/>
            <person name="Stieglmeier M."/>
            <person name="Klingl A."/>
            <person name="Woyke T."/>
            <person name="Ryan C.M."/>
            <person name="Banfield J.F."/>
        </authorList>
    </citation>
    <scope>NUCLEOTIDE SEQUENCE [LARGE SCALE GENOMIC DNA]</scope>
    <source>
        <strain evidence="10">CG22_combo_CG10-13_8_21_14_all_35_9</strain>
    </source>
</reference>
<comment type="function">
    <text evidence="8">Phosphorylation of dTMP to form dTDP in both de novo and salvage pathways of dTTP synthesis.</text>
</comment>
<keyword evidence="5 8" id="KW-0418">Kinase</keyword>
<name>A0A2H0BXT1_9BACT</name>
<dbReference type="GO" id="GO:0006235">
    <property type="term" value="P:dTTP biosynthetic process"/>
    <property type="evidence" value="ECO:0007669"/>
    <property type="project" value="UniProtKB-UniRule"/>
</dbReference>
<evidence type="ECO:0000256" key="6">
    <source>
        <dbReference type="ARBA" id="ARBA00022840"/>
    </source>
</evidence>
<comment type="caution">
    <text evidence="10">The sequence shown here is derived from an EMBL/GenBank/DDBJ whole genome shotgun (WGS) entry which is preliminary data.</text>
</comment>
<keyword evidence="4 8" id="KW-0547">Nucleotide-binding</keyword>
<dbReference type="InterPro" id="IPR018094">
    <property type="entry name" value="Thymidylate_kinase"/>
</dbReference>
<dbReference type="GO" id="GO:0006233">
    <property type="term" value="P:dTDP biosynthetic process"/>
    <property type="evidence" value="ECO:0007669"/>
    <property type="project" value="InterPro"/>
</dbReference>
<dbReference type="PANTHER" id="PTHR10344">
    <property type="entry name" value="THYMIDYLATE KINASE"/>
    <property type="match status" value="1"/>
</dbReference>
<dbReference type="GO" id="GO:0005524">
    <property type="term" value="F:ATP binding"/>
    <property type="evidence" value="ECO:0007669"/>
    <property type="project" value="UniProtKB-UniRule"/>
</dbReference>
<comment type="caution">
    <text evidence="8">Lacks conserved residue(s) required for the propagation of feature annotation.</text>
</comment>
<dbReference type="GO" id="GO:0004798">
    <property type="term" value="F:dTMP kinase activity"/>
    <property type="evidence" value="ECO:0007669"/>
    <property type="project" value="UniProtKB-UniRule"/>
</dbReference>
<organism evidence="10 11">
    <name type="scientific">Candidatus Roizmanbacteria bacterium CG22_combo_CG10-13_8_21_14_all_35_9</name>
    <dbReference type="NCBI Taxonomy" id="1974861"/>
    <lineage>
        <taxon>Bacteria</taxon>
        <taxon>Candidatus Roizmaniibacteriota</taxon>
    </lineage>
</organism>
<proteinExistence type="inferred from homology"/>
<dbReference type="InterPro" id="IPR027417">
    <property type="entry name" value="P-loop_NTPase"/>
</dbReference>
<keyword evidence="2 8" id="KW-0808">Transferase</keyword>
<comment type="catalytic activity">
    <reaction evidence="7 8">
        <text>dTMP + ATP = dTDP + ADP</text>
        <dbReference type="Rhea" id="RHEA:13517"/>
        <dbReference type="ChEBI" id="CHEBI:30616"/>
        <dbReference type="ChEBI" id="CHEBI:58369"/>
        <dbReference type="ChEBI" id="CHEBI:63528"/>
        <dbReference type="ChEBI" id="CHEBI:456216"/>
        <dbReference type="EC" id="2.7.4.9"/>
    </reaction>
</comment>
<evidence type="ECO:0000256" key="7">
    <source>
        <dbReference type="ARBA" id="ARBA00048743"/>
    </source>
</evidence>
<evidence type="ECO:0000313" key="10">
    <source>
        <dbReference type="EMBL" id="PIP62515.1"/>
    </source>
</evidence>
<dbReference type="NCBIfam" id="TIGR00041">
    <property type="entry name" value="DTMP_kinase"/>
    <property type="match status" value="1"/>
</dbReference>
<dbReference type="AlphaFoldDB" id="A0A2H0BXT1"/>
<evidence type="ECO:0000259" key="9">
    <source>
        <dbReference type="Pfam" id="PF02223"/>
    </source>
</evidence>
<dbReference type="GO" id="GO:0006227">
    <property type="term" value="P:dUDP biosynthetic process"/>
    <property type="evidence" value="ECO:0007669"/>
    <property type="project" value="TreeGrafter"/>
</dbReference>
<dbReference type="InterPro" id="IPR039430">
    <property type="entry name" value="Thymidylate_kin-like_dom"/>
</dbReference>
<dbReference type="Proteomes" id="UP000231021">
    <property type="component" value="Unassembled WGS sequence"/>
</dbReference>
<dbReference type="SUPFAM" id="SSF52540">
    <property type="entry name" value="P-loop containing nucleoside triphosphate hydrolases"/>
    <property type="match status" value="1"/>
</dbReference>
<sequence>MFIVIEGIDGAGCETQGKNLVKMCRGLINQTPTLIKYPDYDRNVGKLIKDFLYQNKNLSAEQQFLLYSLQFLMDKGLIAEKRKSGIVIADRYFTTALCYQTLEGVDLKKALQFANDFQIEKPDLVFYLDVNPETAIKRKFGEDKEKNRREKDFEFIRKTYKQYQILVEKQVWTKWININGNKSVDEVTKDIYNKLTSLKT</sequence>
<dbReference type="EC" id="2.7.4.9" evidence="8"/>